<sequence length="198" mass="23209">MANSVSGSCEKCSKRSERLGQHWSTAGYRCPLDCNDFQWDRSDHHSHNLCNTCGMEFERVFNKIQDRGRQRQFDKQLLRMKKDHALHKISVIMGEKYSGKLNIYLWHNAKRGNSTRAVEARKKYFDWKPVNDPHKYKFHCENELCFRPLKAIQNRKKAKYSALITSTDKTRQALIAHPFRYKCLKGVKCIKAENEAPG</sequence>
<gene>
    <name evidence="1" type="ORF">GLOINDRAFT_84837</name>
</gene>
<dbReference type="AlphaFoldDB" id="U9TLA4"/>
<dbReference type="HOGENOM" id="CLU_119185_0_0_1"/>
<dbReference type="EMBL" id="KI289441">
    <property type="protein sequence ID" value="ESA08227.1"/>
    <property type="molecule type" value="Genomic_DNA"/>
</dbReference>
<accession>U9TLA4</accession>
<dbReference type="VEuPathDB" id="FungiDB:RhiirFUN_025385"/>
<name>U9TLA4_RHIID</name>
<organism evidence="1">
    <name type="scientific">Rhizophagus irregularis (strain DAOM 181602 / DAOM 197198 / MUCL 43194)</name>
    <name type="common">Arbuscular mycorrhizal fungus</name>
    <name type="synonym">Glomus intraradices</name>
    <dbReference type="NCBI Taxonomy" id="747089"/>
    <lineage>
        <taxon>Eukaryota</taxon>
        <taxon>Fungi</taxon>
        <taxon>Fungi incertae sedis</taxon>
        <taxon>Mucoromycota</taxon>
        <taxon>Glomeromycotina</taxon>
        <taxon>Glomeromycetes</taxon>
        <taxon>Glomerales</taxon>
        <taxon>Glomeraceae</taxon>
        <taxon>Rhizophagus</taxon>
    </lineage>
</organism>
<protein>
    <submittedName>
        <fullName evidence="1">Uncharacterized protein</fullName>
    </submittedName>
</protein>
<evidence type="ECO:0000313" key="1">
    <source>
        <dbReference type="EMBL" id="ESA08227.1"/>
    </source>
</evidence>
<proteinExistence type="predicted"/>
<reference evidence="1" key="1">
    <citation type="submission" date="2013-07" db="EMBL/GenBank/DDBJ databases">
        <title>The genome of an arbuscular mycorrhizal fungus provides insights into the evolution of the oldest plant symbiosis.</title>
        <authorList>
            <consortium name="DOE Joint Genome Institute"/>
            <person name="Tisserant E."/>
            <person name="Malbreil M."/>
            <person name="Kuo A."/>
            <person name="Kohler A."/>
            <person name="Symeonidi A."/>
            <person name="Balestrini R."/>
            <person name="Charron P."/>
            <person name="Duensing N."/>
            <person name="Frei-dit-Frey N."/>
            <person name="Gianinazzi-Pearson V."/>
            <person name="Gilbert B."/>
            <person name="Handa Y."/>
            <person name="Hijri M."/>
            <person name="Kaul R."/>
            <person name="Kawaguchi M."/>
            <person name="Krajinski F."/>
            <person name="Lammers P."/>
            <person name="Lapierre D."/>
            <person name="Masclaux F.G."/>
            <person name="Murat C."/>
            <person name="Morin E."/>
            <person name="Ndikumana S."/>
            <person name="Pagni M."/>
            <person name="Petitpierre D."/>
            <person name="Requena N."/>
            <person name="Rosikiewicz P."/>
            <person name="Riley R."/>
            <person name="Saito K."/>
            <person name="San Clemente H."/>
            <person name="Shapiro H."/>
            <person name="van Tuinen D."/>
            <person name="Becard G."/>
            <person name="Bonfante P."/>
            <person name="Paszkowski U."/>
            <person name="Shachar-Hill Y."/>
            <person name="Young J.P."/>
            <person name="Sanders I.R."/>
            <person name="Henrissat B."/>
            <person name="Rensing S.A."/>
            <person name="Grigoriev I.V."/>
            <person name="Corradi N."/>
            <person name="Roux C."/>
            <person name="Martin F."/>
        </authorList>
    </citation>
    <scope>NUCLEOTIDE SEQUENCE</scope>
    <source>
        <strain evidence="1">DAOM 197198</strain>
    </source>
</reference>